<keyword evidence="4 6" id="KW-0547">Nucleotide-binding</keyword>
<keyword evidence="5 6" id="KW-0067">ATP-binding</keyword>
<proteinExistence type="inferred from homology"/>
<evidence type="ECO:0000259" key="7">
    <source>
        <dbReference type="Pfam" id="PF01923"/>
    </source>
</evidence>
<comment type="catalytic activity">
    <reaction evidence="6">
        <text>2 cob(II)alamin + reduced [electron-transfer flavoprotein] + 2 ATP = 2 adenosylcob(III)alamin + 2 triphosphate + oxidized [electron-transfer flavoprotein] + 3 H(+)</text>
        <dbReference type="Rhea" id="RHEA:28671"/>
        <dbReference type="Rhea" id="RHEA-COMP:10685"/>
        <dbReference type="Rhea" id="RHEA-COMP:10686"/>
        <dbReference type="ChEBI" id="CHEBI:15378"/>
        <dbReference type="ChEBI" id="CHEBI:16304"/>
        <dbReference type="ChEBI" id="CHEBI:18036"/>
        <dbReference type="ChEBI" id="CHEBI:18408"/>
        <dbReference type="ChEBI" id="CHEBI:30616"/>
        <dbReference type="ChEBI" id="CHEBI:57692"/>
        <dbReference type="ChEBI" id="CHEBI:58307"/>
        <dbReference type="EC" id="2.5.1.17"/>
    </reaction>
</comment>
<evidence type="ECO:0000256" key="6">
    <source>
        <dbReference type="RuleBase" id="RU366026"/>
    </source>
</evidence>
<evidence type="ECO:0000313" key="9">
    <source>
        <dbReference type="Proteomes" id="UP000176609"/>
    </source>
</evidence>
<dbReference type="PANTHER" id="PTHR12213:SF0">
    <property type="entry name" value="CORRINOID ADENOSYLTRANSFERASE MMAB"/>
    <property type="match status" value="1"/>
</dbReference>
<dbReference type="PANTHER" id="PTHR12213">
    <property type="entry name" value="CORRINOID ADENOSYLTRANSFERASE"/>
    <property type="match status" value="1"/>
</dbReference>
<reference evidence="8 9" key="1">
    <citation type="journal article" date="2016" name="Nat. Commun.">
        <title>Thousands of microbial genomes shed light on interconnected biogeochemical processes in an aquifer system.</title>
        <authorList>
            <person name="Anantharaman K."/>
            <person name="Brown C.T."/>
            <person name="Hug L.A."/>
            <person name="Sharon I."/>
            <person name="Castelle C.J."/>
            <person name="Probst A.J."/>
            <person name="Thomas B.C."/>
            <person name="Singh A."/>
            <person name="Wilkins M.J."/>
            <person name="Karaoz U."/>
            <person name="Brodie E.L."/>
            <person name="Williams K.H."/>
            <person name="Hubbard S.S."/>
            <person name="Banfield J.F."/>
        </authorList>
    </citation>
    <scope>NUCLEOTIDE SEQUENCE [LARGE SCALE GENOMIC DNA]</scope>
</reference>
<comment type="similarity">
    <text evidence="1 6">Belongs to the Cob(I)alamin adenosyltransferase family.</text>
</comment>
<sequence length="187" mass="21289">MKIYTRTGDQGQTSLYGGKRVEKHNLQVVSYGTVDELNSVLGVLISHLPENQQIIYDFLQIVQNDLFTIGSHLSGKRIDLGSIGKRVGEMEKMIDAFDKSFPVLKNFILPGGTREASFSHLARSVCRRAEREVIRLSKENDVVHLKRSRRVDKKVIVYLNRLSDLLFVVARYLNLEAGSNDVIWKNK</sequence>
<protein>
    <recommendedName>
        <fullName evidence="6">Corrinoid adenosyltransferase</fullName>
        <ecNumber evidence="6">2.5.1.17</ecNumber>
    </recommendedName>
    <alternativeName>
        <fullName evidence="6">Cob(II)alamin adenosyltransferase</fullName>
    </alternativeName>
    <alternativeName>
        <fullName evidence="6">Cob(II)yrinic acid a,c-diamide adenosyltransferase</fullName>
    </alternativeName>
    <alternativeName>
        <fullName evidence="6">Cobinamide/cobalamin adenosyltransferase</fullName>
    </alternativeName>
</protein>
<dbReference type="Pfam" id="PF01923">
    <property type="entry name" value="Cob_adeno_trans"/>
    <property type="match status" value="1"/>
</dbReference>
<accession>A0A1F6AM07</accession>
<dbReference type="InterPro" id="IPR029499">
    <property type="entry name" value="PduO-typ"/>
</dbReference>
<dbReference type="FunFam" id="1.20.1200.10:FF:000001">
    <property type="entry name" value="Cob(I)yrinic acid a,c-diamide adenosyltransferase"/>
    <property type="match status" value="1"/>
</dbReference>
<dbReference type="GO" id="GO:0005524">
    <property type="term" value="F:ATP binding"/>
    <property type="evidence" value="ECO:0007669"/>
    <property type="project" value="UniProtKB-UniRule"/>
</dbReference>
<keyword evidence="6" id="KW-0169">Cobalamin biosynthesis</keyword>
<evidence type="ECO:0000256" key="3">
    <source>
        <dbReference type="ARBA" id="ARBA00022679"/>
    </source>
</evidence>
<comment type="caution">
    <text evidence="8">The sequence shown here is derived from an EMBL/GenBank/DDBJ whole genome shotgun (WGS) entry which is preliminary data.</text>
</comment>
<comment type="catalytic activity">
    <reaction evidence="6">
        <text>2 cob(II)yrinate a,c diamide + reduced [electron-transfer flavoprotein] + 2 ATP = 2 adenosylcob(III)yrinate a,c-diamide + 2 triphosphate + oxidized [electron-transfer flavoprotein] + 3 H(+)</text>
        <dbReference type="Rhea" id="RHEA:11528"/>
        <dbReference type="Rhea" id="RHEA-COMP:10685"/>
        <dbReference type="Rhea" id="RHEA-COMP:10686"/>
        <dbReference type="ChEBI" id="CHEBI:15378"/>
        <dbReference type="ChEBI" id="CHEBI:18036"/>
        <dbReference type="ChEBI" id="CHEBI:30616"/>
        <dbReference type="ChEBI" id="CHEBI:57692"/>
        <dbReference type="ChEBI" id="CHEBI:58307"/>
        <dbReference type="ChEBI" id="CHEBI:58503"/>
        <dbReference type="ChEBI" id="CHEBI:58537"/>
        <dbReference type="EC" id="2.5.1.17"/>
    </reaction>
</comment>
<evidence type="ECO:0000313" key="8">
    <source>
        <dbReference type="EMBL" id="OGG25736.1"/>
    </source>
</evidence>
<dbReference type="UniPathway" id="UPA00148">
    <property type="reaction ID" value="UER00233"/>
</dbReference>
<dbReference type="SUPFAM" id="SSF89028">
    <property type="entry name" value="Cobalamin adenosyltransferase-like"/>
    <property type="match status" value="1"/>
</dbReference>
<keyword evidence="3 6" id="KW-0808">Transferase</keyword>
<evidence type="ECO:0000256" key="5">
    <source>
        <dbReference type="ARBA" id="ARBA00022840"/>
    </source>
</evidence>
<dbReference type="Proteomes" id="UP000176609">
    <property type="component" value="Unassembled WGS sequence"/>
</dbReference>
<dbReference type="EC" id="2.5.1.17" evidence="6"/>
<dbReference type="EMBL" id="MFJR01000015">
    <property type="protein sequence ID" value="OGG25736.1"/>
    <property type="molecule type" value="Genomic_DNA"/>
</dbReference>
<evidence type="ECO:0000256" key="1">
    <source>
        <dbReference type="ARBA" id="ARBA00007487"/>
    </source>
</evidence>
<dbReference type="GO" id="GO:0009236">
    <property type="term" value="P:cobalamin biosynthetic process"/>
    <property type="evidence" value="ECO:0007669"/>
    <property type="project" value="UniProtKB-UniRule"/>
</dbReference>
<dbReference type="NCBIfam" id="TIGR00636">
    <property type="entry name" value="PduO_Nterm"/>
    <property type="match status" value="1"/>
</dbReference>
<organism evidence="8 9">
    <name type="scientific">Candidatus Gottesmanbacteria bacterium RIFCSPLOWO2_01_FULL_39_12b</name>
    <dbReference type="NCBI Taxonomy" id="1798388"/>
    <lineage>
        <taxon>Bacteria</taxon>
        <taxon>Candidatus Gottesmaniibacteriota</taxon>
    </lineage>
</organism>
<dbReference type="GO" id="GO:0008817">
    <property type="term" value="F:corrinoid adenosyltransferase activity"/>
    <property type="evidence" value="ECO:0007669"/>
    <property type="project" value="UniProtKB-UniRule"/>
</dbReference>
<feature type="domain" description="Cobalamin adenosyltransferase-like" evidence="7">
    <location>
        <begin position="3"/>
        <end position="173"/>
    </location>
</feature>
<dbReference type="AlphaFoldDB" id="A0A1F6AM07"/>
<evidence type="ECO:0000256" key="4">
    <source>
        <dbReference type="ARBA" id="ARBA00022741"/>
    </source>
</evidence>
<comment type="pathway">
    <text evidence="6">Cofactor biosynthesis; adenosylcobalamin biosynthesis; adenosylcobalamin from cob(II)yrinate a,c-diamide: step 2/7.</text>
</comment>
<dbReference type="InterPro" id="IPR016030">
    <property type="entry name" value="CblAdoTrfase-like"/>
</dbReference>
<dbReference type="Gene3D" id="1.20.1200.10">
    <property type="entry name" value="Cobalamin adenosyltransferase-like"/>
    <property type="match status" value="1"/>
</dbReference>
<name>A0A1F6AM07_9BACT</name>
<comment type="subunit">
    <text evidence="2">Homotrimer.</text>
</comment>
<evidence type="ECO:0000256" key="2">
    <source>
        <dbReference type="ARBA" id="ARBA00011233"/>
    </source>
</evidence>
<gene>
    <name evidence="8" type="ORF">A2960_05300</name>
</gene>
<dbReference type="InterPro" id="IPR036451">
    <property type="entry name" value="CblAdoTrfase-like_sf"/>
</dbReference>